<sequence length="143" mass="15634">MRERETSLEAALGLLKNTERRMRSRASLRGTGELIRRQQGTGDEGLESTIRHQEGGPRFEWVKWEKWAKWMTGSSLGCPPASLVVLGGSQWSPMVLRGRGRSSVALGWSATDGSGLAVVEPSRGLAQEADLVDLVDWTAGWGL</sequence>
<protein>
    <submittedName>
        <fullName evidence="1">Uncharacterized protein</fullName>
    </submittedName>
</protein>
<dbReference type="OrthoDB" id="10573903at2759"/>
<evidence type="ECO:0000313" key="1">
    <source>
        <dbReference type="EMBL" id="KAF7550887.1"/>
    </source>
</evidence>
<proteinExistence type="predicted"/>
<organism evidence="1 2">
    <name type="scientific">Cylindrodendrum hubeiense</name>
    <dbReference type="NCBI Taxonomy" id="595255"/>
    <lineage>
        <taxon>Eukaryota</taxon>
        <taxon>Fungi</taxon>
        <taxon>Dikarya</taxon>
        <taxon>Ascomycota</taxon>
        <taxon>Pezizomycotina</taxon>
        <taxon>Sordariomycetes</taxon>
        <taxon>Hypocreomycetidae</taxon>
        <taxon>Hypocreales</taxon>
        <taxon>Nectriaceae</taxon>
        <taxon>Cylindrodendrum</taxon>
    </lineage>
</organism>
<comment type="caution">
    <text evidence="1">The sequence shown here is derived from an EMBL/GenBank/DDBJ whole genome shotgun (WGS) entry which is preliminary data.</text>
</comment>
<evidence type="ECO:0000313" key="2">
    <source>
        <dbReference type="Proteomes" id="UP000722485"/>
    </source>
</evidence>
<accession>A0A9P5HE77</accession>
<dbReference type="AlphaFoldDB" id="A0A9P5HE77"/>
<name>A0A9P5HE77_9HYPO</name>
<dbReference type="Proteomes" id="UP000722485">
    <property type="component" value="Unassembled WGS sequence"/>
</dbReference>
<keyword evidence="2" id="KW-1185">Reference proteome</keyword>
<gene>
    <name evidence="1" type="ORF">G7Z17_g5414</name>
</gene>
<reference evidence="1" key="1">
    <citation type="submission" date="2020-03" db="EMBL/GenBank/DDBJ databases">
        <title>Draft Genome Sequence of Cylindrodendrum hubeiense.</title>
        <authorList>
            <person name="Buettner E."/>
            <person name="Kellner H."/>
        </authorList>
    </citation>
    <scope>NUCLEOTIDE SEQUENCE</scope>
    <source>
        <strain evidence="1">IHI 201604</strain>
    </source>
</reference>
<dbReference type="EMBL" id="JAANBB010000089">
    <property type="protein sequence ID" value="KAF7550887.1"/>
    <property type="molecule type" value="Genomic_DNA"/>
</dbReference>